<accession>A0A0G4HBK4</accession>
<feature type="compositionally biased region" description="Acidic residues" evidence="11">
    <location>
        <begin position="295"/>
        <end position="315"/>
    </location>
</feature>
<evidence type="ECO:0000256" key="1">
    <source>
        <dbReference type="ARBA" id="ARBA00004210"/>
    </source>
</evidence>
<dbReference type="Gene3D" id="3.30.70.1130">
    <property type="entry name" value="EIF_2_alpha"/>
    <property type="match status" value="1"/>
</dbReference>
<dbReference type="InterPro" id="IPR024054">
    <property type="entry name" value="TIF2_asu_middle_sf"/>
</dbReference>
<dbReference type="EMBL" id="CDMZ01002217">
    <property type="protein sequence ID" value="CEM41360.1"/>
    <property type="molecule type" value="Genomic_DNA"/>
</dbReference>
<dbReference type="InterPro" id="IPR012340">
    <property type="entry name" value="NA-bd_OB-fold"/>
</dbReference>
<dbReference type="Gene3D" id="2.40.50.140">
    <property type="entry name" value="Nucleic acid-binding proteins"/>
    <property type="match status" value="1"/>
</dbReference>
<evidence type="ECO:0000256" key="7">
    <source>
        <dbReference type="ARBA" id="ARBA00022845"/>
    </source>
</evidence>
<evidence type="ECO:0000259" key="12">
    <source>
        <dbReference type="PROSITE" id="PS50126"/>
    </source>
</evidence>
<evidence type="ECO:0000256" key="9">
    <source>
        <dbReference type="ARBA" id="ARBA00033370"/>
    </source>
</evidence>
<feature type="compositionally biased region" description="Basic and acidic residues" evidence="11">
    <location>
        <begin position="281"/>
        <end position="294"/>
    </location>
</feature>
<evidence type="ECO:0000256" key="5">
    <source>
        <dbReference type="ARBA" id="ARBA00022540"/>
    </source>
</evidence>
<keyword evidence="5" id="KW-0396">Initiation factor</keyword>
<dbReference type="Pfam" id="PF07541">
    <property type="entry name" value="EIF_2_alpha"/>
    <property type="match status" value="1"/>
</dbReference>
<dbReference type="CDD" id="cd04452">
    <property type="entry name" value="S1_IF2_alpha"/>
    <property type="match status" value="1"/>
</dbReference>
<protein>
    <recommendedName>
        <fullName evidence="3">Eukaryotic translation initiation factor 2 subunit 1</fullName>
    </recommendedName>
    <alternativeName>
        <fullName evidence="9">Eukaryotic translation initiation factor 2 subunit alpha</fullName>
    </alternativeName>
</protein>
<dbReference type="SUPFAM" id="SSF50249">
    <property type="entry name" value="Nucleic acid-binding proteins"/>
    <property type="match status" value="1"/>
</dbReference>
<dbReference type="FunFam" id="2.40.50.140:FF:000015">
    <property type="entry name" value="Eukaryotic translation initiation factor 2 subunit alpha"/>
    <property type="match status" value="1"/>
</dbReference>
<keyword evidence="7" id="KW-0810">Translation regulation</keyword>
<keyword evidence="6" id="KW-0597">Phosphoprotein</keyword>
<dbReference type="PROSITE" id="PS50126">
    <property type="entry name" value="S1"/>
    <property type="match status" value="1"/>
</dbReference>
<dbReference type="PANTHER" id="PTHR10602">
    <property type="entry name" value="EUKARYOTIC TRANSLATION INITIATION FACTOR 2 SUBUNIT 1"/>
    <property type="match status" value="1"/>
</dbReference>
<dbReference type="InterPro" id="IPR044126">
    <property type="entry name" value="S1_IF2_alpha"/>
</dbReference>
<dbReference type="SUPFAM" id="SSF116742">
    <property type="entry name" value="eIF2alpha middle domain-like"/>
    <property type="match status" value="1"/>
</dbReference>
<feature type="region of interest" description="Disordered" evidence="11">
    <location>
        <begin position="271"/>
        <end position="337"/>
    </location>
</feature>
<comment type="function">
    <text evidence="10">Functions in the early steps of protein synthesis by forming a ternary complex with GTP and initiator tRNA. May regulate protein translation in response to amino acid starvation. May regulate protein at various stages of parasite development.</text>
</comment>
<evidence type="ECO:0000256" key="8">
    <source>
        <dbReference type="ARBA" id="ARBA00022917"/>
    </source>
</evidence>
<dbReference type="Gene3D" id="1.10.150.190">
    <property type="entry name" value="Translation initiation factor 2, subunit 1, domain 2"/>
    <property type="match status" value="1"/>
</dbReference>
<dbReference type="SUPFAM" id="SSF110993">
    <property type="entry name" value="eIF-2-alpha, C-terminal domain"/>
    <property type="match status" value="1"/>
</dbReference>
<feature type="domain" description="S1 motif" evidence="12">
    <location>
        <begin position="22"/>
        <end position="93"/>
    </location>
</feature>
<evidence type="ECO:0000256" key="4">
    <source>
        <dbReference type="ARBA" id="ARBA00022490"/>
    </source>
</evidence>
<keyword evidence="8" id="KW-0648">Protein biosynthesis</keyword>
<dbReference type="PANTHER" id="PTHR10602:SF0">
    <property type="entry name" value="EUKARYOTIC TRANSLATION INITIATION FACTOR 2 SUBUNIT 1"/>
    <property type="match status" value="1"/>
</dbReference>
<evidence type="ECO:0000256" key="2">
    <source>
        <dbReference type="ARBA" id="ARBA00007223"/>
    </source>
</evidence>
<evidence type="ECO:0000313" key="13">
    <source>
        <dbReference type="EMBL" id="CEM41360.1"/>
    </source>
</evidence>
<evidence type="ECO:0000256" key="3">
    <source>
        <dbReference type="ARBA" id="ARBA00020950"/>
    </source>
</evidence>
<proteinExistence type="inferred from homology"/>
<evidence type="ECO:0000256" key="6">
    <source>
        <dbReference type="ARBA" id="ARBA00022553"/>
    </source>
</evidence>
<dbReference type="GO" id="GO:0033290">
    <property type="term" value="C:eukaryotic 48S preinitiation complex"/>
    <property type="evidence" value="ECO:0007669"/>
    <property type="project" value="TreeGrafter"/>
</dbReference>
<gene>
    <name evidence="13" type="ORF">Cvel_25968</name>
</gene>
<dbReference type="InterPro" id="IPR024055">
    <property type="entry name" value="TIF2_asu_C"/>
</dbReference>
<dbReference type="SMART" id="SM00316">
    <property type="entry name" value="S1"/>
    <property type="match status" value="1"/>
</dbReference>
<dbReference type="InterPro" id="IPR011488">
    <property type="entry name" value="TIF_2_asu"/>
</dbReference>
<reference evidence="13" key="1">
    <citation type="submission" date="2014-11" db="EMBL/GenBank/DDBJ databases">
        <authorList>
            <person name="Otto D Thomas"/>
            <person name="Naeem Raeece"/>
        </authorList>
    </citation>
    <scope>NUCLEOTIDE SEQUENCE</scope>
</reference>
<dbReference type="GO" id="GO:0010494">
    <property type="term" value="C:cytoplasmic stress granule"/>
    <property type="evidence" value="ECO:0007669"/>
    <property type="project" value="UniProtKB-SubCell"/>
</dbReference>
<evidence type="ECO:0000256" key="10">
    <source>
        <dbReference type="ARBA" id="ARBA00058648"/>
    </source>
</evidence>
<dbReference type="GO" id="GO:0005850">
    <property type="term" value="C:eukaryotic translation initiation factor 2 complex"/>
    <property type="evidence" value="ECO:0007669"/>
    <property type="project" value="TreeGrafter"/>
</dbReference>
<dbReference type="AlphaFoldDB" id="A0A0G4HBK4"/>
<dbReference type="Pfam" id="PF00575">
    <property type="entry name" value="S1"/>
    <property type="match status" value="1"/>
</dbReference>
<organism evidence="13">
    <name type="scientific">Chromera velia CCMP2878</name>
    <dbReference type="NCBI Taxonomy" id="1169474"/>
    <lineage>
        <taxon>Eukaryota</taxon>
        <taxon>Sar</taxon>
        <taxon>Alveolata</taxon>
        <taxon>Colpodellida</taxon>
        <taxon>Chromeraceae</taxon>
        <taxon>Chromera</taxon>
    </lineage>
</organism>
<comment type="similarity">
    <text evidence="2">Belongs to the eIF-2-alpha family.</text>
</comment>
<dbReference type="PhylomeDB" id="A0A0G4HBK4"/>
<dbReference type="GO" id="GO:0043022">
    <property type="term" value="F:ribosome binding"/>
    <property type="evidence" value="ECO:0007669"/>
    <property type="project" value="TreeGrafter"/>
</dbReference>
<comment type="subcellular location">
    <subcellularLocation>
        <location evidence="1">Cytoplasm</location>
        <location evidence="1">Stress granule</location>
    </subcellularLocation>
</comment>
<name>A0A0G4HBK4_9ALVE</name>
<sequence>MALARSELGDCRYYENKFPQTDDLVMVVIKRIADMGAYVSLLEYDDIEGMILMSELSKRRFRSVGKLVKVGQHQVAMVMRTDEKKGYIDLSKRRVSPEDIVKCEERYSKSKAVQTIIRHLASVNQCTVESLNEKITWPLAKKFGHEFEAFKQAASDPDAVLDLLPEPLDSKMKDELVADIKRRLTPQSLKLRAKIEVSCFAYEGIEAVKSALLKGLESAAKEYEVVIKLIAAPQYVIVASCTDREEGLAEISRVLEVIKEEITSKKGRFEQKGQTQVIGGEDDKRLEDLLREEAGEGGEGEGDSSDEDESEEEDEGMGRVEEGDGPPLPAGQAEDDD</sequence>
<keyword evidence="4" id="KW-0963">Cytoplasm</keyword>
<evidence type="ECO:0000256" key="11">
    <source>
        <dbReference type="SAM" id="MobiDB-lite"/>
    </source>
</evidence>
<dbReference type="FunFam" id="3.30.70.1130:FF:000003">
    <property type="entry name" value="Eukaryotic translation initiation factor 2 alpha subunit, putative"/>
    <property type="match status" value="1"/>
</dbReference>
<dbReference type="GO" id="GO:0003723">
    <property type="term" value="F:RNA binding"/>
    <property type="evidence" value="ECO:0007669"/>
    <property type="project" value="InterPro"/>
</dbReference>
<dbReference type="GO" id="GO:0003743">
    <property type="term" value="F:translation initiation factor activity"/>
    <property type="evidence" value="ECO:0007669"/>
    <property type="project" value="UniProtKB-KW"/>
</dbReference>
<dbReference type="GO" id="GO:0006417">
    <property type="term" value="P:regulation of translation"/>
    <property type="evidence" value="ECO:0007669"/>
    <property type="project" value="UniProtKB-KW"/>
</dbReference>
<dbReference type="InterPro" id="IPR003029">
    <property type="entry name" value="S1_domain"/>
</dbReference>
<dbReference type="VEuPathDB" id="CryptoDB:Cvel_25968"/>